<evidence type="ECO:0000313" key="4">
    <source>
        <dbReference type="Proteomes" id="UP000198779"/>
    </source>
</evidence>
<dbReference type="Proteomes" id="UP000198779">
    <property type="component" value="Unassembled WGS sequence"/>
</dbReference>
<evidence type="ECO:0000313" key="5">
    <source>
        <dbReference type="Proteomes" id="UP000199134"/>
    </source>
</evidence>
<proteinExistence type="predicted"/>
<name>A0A1H0K671_9BACT</name>
<dbReference type="Pfam" id="PF19569">
    <property type="entry name" value="START_2"/>
    <property type="match status" value="1"/>
</dbReference>
<dbReference type="AlphaFoldDB" id="A0A1H0K671"/>
<keyword evidence="4" id="KW-1185">Reference proteome</keyword>
<evidence type="ECO:0000313" key="2">
    <source>
        <dbReference type="EMBL" id="SDG17662.1"/>
    </source>
</evidence>
<dbReference type="InterPro" id="IPR045736">
    <property type="entry name" value="START_2"/>
</dbReference>
<evidence type="ECO:0000313" key="3">
    <source>
        <dbReference type="EMBL" id="SDO51379.1"/>
    </source>
</evidence>
<evidence type="ECO:0000259" key="1">
    <source>
        <dbReference type="Pfam" id="PF19569"/>
    </source>
</evidence>
<feature type="domain" description="START-like" evidence="1">
    <location>
        <begin position="3"/>
        <end position="128"/>
    </location>
</feature>
<dbReference type="InterPro" id="IPR023393">
    <property type="entry name" value="START-like_dom_sf"/>
</dbReference>
<organism evidence="3 5">
    <name type="scientific">Prevotella communis</name>
    <dbReference type="NCBI Taxonomy" id="2913614"/>
    <lineage>
        <taxon>Bacteria</taxon>
        <taxon>Pseudomonadati</taxon>
        <taxon>Bacteroidota</taxon>
        <taxon>Bacteroidia</taxon>
        <taxon>Bacteroidales</taxon>
        <taxon>Prevotellaceae</taxon>
        <taxon>Prevotella</taxon>
    </lineage>
</organism>
<accession>A0A1G7S3X3</accession>
<dbReference type="STRING" id="645274.SAMN04487901_101187"/>
<dbReference type="OrthoDB" id="667567at2"/>
<dbReference type="EMBL" id="FNCQ01000001">
    <property type="protein sequence ID" value="SDG17662.1"/>
    <property type="molecule type" value="Genomic_DNA"/>
</dbReference>
<dbReference type="SUPFAM" id="SSF55961">
    <property type="entry name" value="Bet v1-like"/>
    <property type="match status" value="1"/>
</dbReference>
<dbReference type="EMBL" id="FNIW01000023">
    <property type="protein sequence ID" value="SDO51379.1"/>
    <property type="molecule type" value="Genomic_DNA"/>
</dbReference>
<reference evidence="2 5" key="1">
    <citation type="submission" date="2016-10" db="EMBL/GenBank/DDBJ databases">
        <authorList>
            <person name="de Groot N.N."/>
        </authorList>
    </citation>
    <scope>NUCLEOTIDE SEQUENCE [LARGE SCALE GENOMIC DNA]</scope>
    <source>
        <strain evidence="5">BP1-145</strain>
        <strain evidence="2">BP1-148</strain>
    </source>
</reference>
<reference evidence="3 4" key="2">
    <citation type="submission" date="2016-10" db="EMBL/GenBank/DDBJ databases">
        <authorList>
            <person name="Varghese N."/>
            <person name="Submissions S."/>
        </authorList>
    </citation>
    <scope>NUCLEOTIDE SEQUENCE</scope>
    <source>
        <strain evidence="3">BP1-145</strain>
        <strain evidence="4">BP1-148</strain>
    </source>
</reference>
<accession>A0A1H0K671</accession>
<gene>
    <name evidence="3" type="ORF">SAMN04487900_12340</name>
    <name evidence="2" type="ORF">SAMN04487901_101187</name>
</gene>
<dbReference type="RefSeq" id="WP_143005811.1">
    <property type="nucleotide sequence ID" value="NZ_CP091790.1"/>
</dbReference>
<sequence length="132" mass="15424">MLKQRLNLEYPLAAGKPDLLWQLLSTDHGLERWLADRVVENNGVMQLTWGSPYGEHHTLSANIVERQKNSHIRLQWVDEEEPEAYWEMRIGKSELTEELCLCVVDFAPAEDIEDLHELWDDNLDRLHQSSGF</sequence>
<dbReference type="Gene3D" id="3.30.530.20">
    <property type="match status" value="1"/>
</dbReference>
<protein>
    <submittedName>
        <fullName evidence="3">Uncharacterized conserved protein YndB, AHSA1/START domain</fullName>
    </submittedName>
</protein>
<dbReference type="Proteomes" id="UP000199134">
    <property type="component" value="Unassembled WGS sequence"/>
</dbReference>